<proteinExistence type="predicted"/>
<feature type="transmembrane region" description="Helical" evidence="2">
    <location>
        <begin position="12"/>
        <end position="29"/>
    </location>
</feature>
<keyword evidence="2" id="KW-1133">Transmembrane helix</keyword>
<feature type="coiled-coil region" evidence="1">
    <location>
        <begin position="251"/>
        <end position="278"/>
    </location>
</feature>
<sequence>MIGITKPMIRAIIAGLVLSTSISIVYLFLKRNVVLVPSSHTFISLTKEEQNSLIERLDKELGPGNYDFGIPRPMGNMNKVAEYFDTENLFKKINERNKNPQNPKTPKDKTLGFDKIIVVSEKKNRGNRSYIRKVAKEYGLSIDIVRSIEKEKENISELETHTSIWQQIVDIDLANGALILSDSIVFPKDIKKYAYQIPRALIGSNWSLLYLNNPDNKDEGDNTKKVLYDKDIKIVNTHLQSYAYAISSSCAKQLLDELSQEENKYTSVKQLIDNMISEQWVTAYSSKWNIVTNSDPAKIN</sequence>
<dbReference type="OrthoDB" id="5600014at2759"/>
<keyword evidence="1" id="KW-0175">Coiled coil</keyword>
<evidence type="ECO:0000313" key="3">
    <source>
        <dbReference type="EMBL" id="PVU85945.1"/>
    </source>
</evidence>
<name>A0A2T9Y0T5_9FUNG</name>
<dbReference type="EMBL" id="MBFT01001001">
    <property type="protein sequence ID" value="PVU85945.1"/>
    <property type="molecule type" value="Genomic_DNA"/>
</dbReference>
<evidence type="ECO:0000256" key="1">
    <source>
        <dbReference type="SAM" id="Coils"/>
    </source>
</evidence>
<gene>
    <name evidence="3" type="ORF">BB559_006735</name>
</gene>
<reference evidence="3 4" key="1">
    <citation type="journal article" date="2018" name="MBio">
        <title>Comparative Genomics Reveals the Core Gene Toolbox for the Fungus-Insect Symbiosis.</title>
        <authorList>
            <person name="Wang Y."/>
            <person name="Stata M."/>
            <person name="Wang W."/>
            <person name="Stajich J.E."/>
            <person name="White M.M."/>
            <person name="Moncalvo J.M."/>
        </authorList>
    </citation>
    <scope>NUCLEOTIDE SEQUENCE [LARGE SCALE GENOMIC DNA]</scope>
    <source>
        <strain evidence="3 4">AUS-77-4</strain>
    </source>
</reference>
<keyword evidence="2" id="KW-0812">Transmembrane</keyword>
<evidence type="ECO:0000256" key="2">
    <source>
        <dbReference type="SAM" id="Phobius"/>
    </source>
</evidence>
<comment type="caution">
    <text evidence="3">The sequence shown here is derived from an EMBL/GenBank/DDBJ whole genome shotgun (WGS) entry which is preliminary data.</text>
</comment>
<dbReference type="Proteomes" id="UP000245699">
    <property type="component" value="Unassembled WGS sequence"/>
</dbReference>
<organism evidence="3 4">
    <name type="scientific">Furculomyces boomerangus</name>
    <dbReference type="NCBI Taxonomy" id="61424"/>
    <lineage>
        <taxon>Eukaryota</taxon>
        <taxon>Fungi</taxon>
        <taxon>Fungi incertae sedis</taxon>
        <taxon>Zoopagomycota</taxon>
        <taxon>Kickxellomycotina</taxon>
        <taxon>Harpellomycetes</taxon>
        <taxon>Harpellales</taxon>
        <taxon>Harpellaceae</taxon>
        <taxon>Furculomyces</taxon>
    </lineage>
</organism>
<dbReference type="Gene3D" id="3.90.550.10">
    <property type="entry name" value="Spore Coat Polysaccharide Biosynthesis Protein SpsA, Chain A"/>
    <property type="match status" value="1"/>
</dbReference>
<dbReference type="AlphaFoldDB" id="A0A2T9Y0T5"/>
<accession>A0A2T9Y0T5</accession>
<keyword evidence="4" id="KW-1185">Reference proteome</keyword>
<protein>
    <submittedName>
        <fullName evidence="3">Uncharacterized protein</fullName>
    </submittedName>
</protein>
<evidence type="ECO:0000313" key="4">
    <source>
        <dbReference type="Proteomes" id="UP000245699"/>
    </source>
</evidence>
<keyword evidence="2" id="KW-0472">Membrane</keyword>
<dbReference type="InterPro" id="IPR029044">
    <property type="entry name" value="Nucleotide-diphossugar_trans"/>
</dbReference>